<dbReference type="OrthoDB" id="6399635at2"/>
<dbReference type="RefSeq" id="WP_136820820.1">
    <property type="nucleotide sequence ID" value="NZ_BMJX01000003.1"/>
</dbReference>
<organism evidence="4 5">
    <name type="scientific">Sphingobacterium alkalisoli</name>
    <dbReference type="NCBI Taxonomy" id="1874115"/>
    <lineage>
        <taxon>Bacteria</taxon>
        <taxon>Pseudomonadati</taxon>
        <taxon>Bacteroidota</taxon>
        <taxon>Sphingobacteriia</taxon>
        <taxon>Sphingobacteriales</taxon>
        <taxon>Sphingobacteriaceae</taxon>
        <taxon>Sphingobacterium</taxon>
    </lineage>
</organism>
<proteinExistence type="predicted"/>
<keyword evidence="2" id="KW-0732">Signal</keyword>
<dbReference type="PROSITE" id="PS00194">
    <property type="entry name" value="THIOREDOXIN_1"/>
    <property type="match status" value="1"/>
</dbReference>
<dbReference type="Pfam" id="PF00578">
    <property type="entry name" value="AhpC-TSA"/>
    <property type="match status" value="1"/>
</dbReference>
<sequence>MPMKYLLILSFLCTQVCLAQKRTTYNYIIKFNNSTGTSIEEKTYYVTLQEIKSLSGQNRLMELRVDGFDFEDKSATGRAFSTGAPNKSKDFLNSTAALSDLYYLKKPLQFTVNKGLVNVDTSLWKDEIKRQLHDWEIREDVFANAVVTTFSGMSNLAQALYFSSLASMDSKTLKENEITKDGVTYHILQRDKAEIHVNYSKLDSLSTLEGNTRFDVKNYLVQVGDRNVKSTYVMDDGQKITSRSKMSIQRGDKSQDNPIENDYYDMLVKGSYWSTALNLGDKVDSVKLEQYIEVYEPKYADDRNFIIAKLRHMQKLDDYKQYDKALSSVSPGMLAGTHHLSNKINSDDLSTDEFREIIPLLDDQQLYDYLQYSLSQHILAKDTLASQRLQIIASQFSEREKAAAQPMYLWARALQTENIDSVKFLQQAILNTGEAYWNQGNAGRYALLLQQLLFKKGEHGLQTLQHIIDKIAPLYEEETNELRFIQKAHLAYAYYLGYERAIDHEEQALSFLEKAAYYSPKNGAEKAYGSFYDRVFLKSKENYSEDYFTALSKLGKKDVALQSYVQEFLNNPGSSFQSLSAFYRENYDEASFSTFFKKEVMSQLPDAPLFSLKDLQDKDFTSEQFKGKWTVVDFWGTWCGPCVEEMPKLNKYYLGLKKDQKSKIDFMTIACHDTKEKVQHFLSDNDYEIPVLMSDNKIQGAYKVRGYPSKYIITPEGKLISTEFGFDWQTLVSQLANL</sequence>
<feature type="chain" id="PRO_5020648253" evidence="2">
    <location>
        <begin position="20"/>
        <end position="738"/>
    </location>
</feature>
<dbReference type="InterPro" id="IPR050553">
    <property type="entry name" value="Thioredoxin_ResA/DsbE_sf"/>
</dbReference>
<dbReference type="InterPro" id="IPR000866">
    <property type="entry name" value="AhpC/TSA"/>
</dbReference>
<dbReference type="InterPro" id="IPR017937">
    <property type="entry name" value="Thioredoxin_CS"/>
</dbReference>
<evidence type="ECO:0000259" key="3">
    <source>
        <dbReference type="PROSITE" id="PS51352"/>
    </source>
</evidence>
<name>A0A4U0H248_9SPHI</name>
<gene>
    <name evidence="4" type="ORF">FAZ19_11235</name>
</gene>
<dbReference type="PANTHER" id="PTHR42852:SF13">
    <property type="entry name" value="PROTEIN DIPZ"/>
    <property type="match status" value="1"/>
</dbReference>
<dbReference type="EMBL" id="SUKA01000003">
    <property type="protein sequence ID" value="TJY65691.1"/>
    <property type="molecule type" value="Genomic_DNA"/>
</dbReference>
<keyword evidence="1" id="KW-0676">Redox-active center</keyword>
<dbReference type="PANTHER" id="PTHR42852">
    <property type="entry name" value="THIOL:DISULFIDE INTERCHANGE PROTEIN DSBE"/>
    <property type="match status" value="1"/>
</dbReference>
<dbReference type="GO" id="GO:0016209">
    <property type="term" value="F:antioxidant activity"/>
    <property type="evidence" value="ECO:0007669"/>
    <property type="project" value="InterPro"/>
</dbReference>
<dbReference type="GO" id="GO:0016491">
    <property type="term" value="F:oxidoreductase activity"/>
    <property type="evidence" value="ECO:0007669"/>
    <property type="project" value="InterPro"/>
</dbReference>
<dbReference type="Gene3D" id="3.40.30.10">
    <property type="entry name" value="Glutaredoxin"/>
    <property type="match status" value="1"/>
</dbReference>
<feature type="signal peptide" evidence="2">
    <location>
        <begin position="1"/>
        <end position="19"/>
    </location>
</feature>
<dbReference type="InterPro" id="IPR013766">
    <property type="entry name" value="Thioredoxin_domain"/>
</dbReference>
<evidence type="ECO:0000313" key="4">
    <source>
        <dbReference type="EMBL" id="TJY65691.1"/>
    </source>
</evidence>
<evidence type="ECO:0000256" key="1">
    <source>
        <dbReference type="ARBA" id="ARBA00023284"/>
    </source>
</evidence>
<dbReference type="PROSITE" id="PS51352">
    <property type="entry name" value="THIOREDOXIN_2"/>
    <property type="match status" value="1"/>
</dbReference>
<dbReference type="InterPro" id="IPR036249">
    <property type="entry name" value="Thioredoxin-like_sf"/>
</dbReference>
<dbReference type="SUPFAM" id="SSF52833">
    <property type="entry name" value="Thioredoxin-like"/>
    <property type="match status" value="1"/>
</dbReference>
<evidence type="ECO:0000313" key="5">
    <source>
        <dbReference type="Proteomes" id="UP000309872"/>
    </source>
</evidence>
<comment type="caution">
    <text evidence="4">The sequence shown here is derived from an EMBL/GenBank/DDBJ whole genome shotgun (WGS) entry which is preliminary data.</text>
</comment>
<keyword evidence="5" id="KW-1185">Reference proteome</keyword>
<accession>A0A4U0H248</accession>
<evidence type="ECO:0000256" key="2">
    <source>
        <dbReference type="SAM" id="SignalP"/>
    </source>
</evidence>
<dbReference type="AlphaFoldDB" id="A0A4U0H248"/>
<reference evidence="4 5" key="1">
    <citation type="submission" date="2019-04" db="EMBL/GenBank/DDBJ databases">
        <title>Sphingobacterium olei sp. nov., isolated from oil-contaminated soil.</title>
        <authorList>
            <person name="Liu B."/>
        </authorList>
    </citation>
    <scope>NUCLEOTIDE SEQUENCE [LARGE SCALE GENOMIC DNA]</scope>
    <source>
        <strain evidence="4 5">Y3L14</strain>
    </source>
</reference>
<dbReference type="CDD" id="cd02966">
    <property type="entry name" value="TlpA_like_family"/>
    <property type="match status" value="1"/>
</dbReference>
<feature type="domain" description="Thioredoxin" evidence="3">
    <location>
        <begin position="601"/>
        <end position="738"/>
    </location>
</feature>
<protein>
    <submittedName>
        <fullName evidence="4">TlpA family protein disulfide reductase</fullName>
    </submittedName>
</protein>
<dbReference type="Proteomes" id="UP000309872">
    <property type="component" value="Unassembled WGS sequence"/>
</dbReference>